<keyword evidence="2" id="KW-0645">Protease</keyword>
<feature type="domain" description="Beta-lactamase-related" evidence="1">
    <location>
        <begin position="54"/>
        <end position="378"/>
    </location>
</feature>
<evidence type="ECO:0000313" key="3">
    <source>
        <dbReference type="Proteomes" id="UP000049983"/>
    </source>
</evidence>
<dbReference type="InterPro" id="IPR006311">
    <property type="entry name" value="TAT_signal"/>
</dbReference>
<dbReference type="Gene3D" id="3.40.710.10">
    <property type="entry name" value="DD-peptidase/beta-lactamase superfamily"/>
    <property type="match status" value="1"/>
</dbReference>
<dbReference type="Gene3D" id="2.40.128.600">
    <property type="match status" value="1"/>
</dbReference>
<organism evidence="2 3">
    <name type="scientific">Roseibium album</name>
    <dbReference type="NCBI Taxonomy" id="311410"/>
    <lineage>
        <taxon>Bacteria</taxon>
        <taxon>Pseudomonadati</taxon>
        <taxon>Pseudomonadota</taxon>
        <taxon>Alphaproteobacteria</taxon>
        <taxon>Hyphomicrobiales</taxon>
        <taxon>Stappiaceae</taxon>
        <taxon>Roseibium</taxon>
    </lineage>
</organism>
<dbReference type="GeneID" id="97670102"/>
<protein>
    <submittedName>
        <fullName evidence="2">D-alanyl-D-alanine-carboxypeptidase/endopeptidase AmpH</fullName>
        <ecNumber evidence="2">3.4.-.-</ecNumber>
    </submittedName>
</protein>
<dbReference type="InterPro" id="IPR050491">
    <property type="entry name" value="AmpC-like"/>
</dbReference>
<dbReference type="STRING" id="311410.LA5095_01476"/>
<dbReference type="RefSeq" id="WP_055113523.1">
    <property type="nucleotide sequence ID" value="NZ_CXWA01000001.1"/>
</dbReference>
<dbReference type="InterPro" id="IPR012338">
    <property type="entry name" value="Beta-lactam/transpept-like"/>
</dbReference>
<keyword evidence="2" id="KW-0121">Carboxypeptidase</keyword>
<dbReference type="Pfam" id="PF00144">
    <property type="entry name" value="Beta-lactamase"/>
    <property type="match status" value="1"/>
</dbReference>
<proteinExistence type="predicted"/>
<dbReference type="GO" id="GO:0004180">
    <property type="term" value="F:carboxypeptidase activity"/>
    <property type="evidence" value="ECO:0007669"/>
    <property type="project" value="UniProtKB-KW"/>
</dbReference>
<dbReference type="PANTHER" id="PTHR46825">
    <property type="entry name" value="D-ALANYL-D-ALANINE-CARBOXYPEPTIDASE/ENDOPEPTIDASE AMPH"/>
    <property type="match status" value="1"/>
</dbReference>
<dbReference type="PANTHER" id="PTHR46825:SF15">
    <property type="entry name" value="BETA-LACTAMASE-RELATED DOMAIN-CONTAINING PROTEIN"/>
    <property type="match status" value="1"/>
</dbReference>
<dbReference type="InterPro" id="IPR001466">
    <property type="entry name" value="Beta-lactam-related"/>
</dbReference>
<name>A0A0M7A2A6_9HYPH</name>
<accession>A0A0M7A2A6</accession>
<keyword evidence="2" id="KW-0378">Hydrolase</keyword>
<dbReference type="PROSITE" id="PS51318">
    <property type="entry name" value="TAT"/>
    <property type="match status" value="1"/>
</dbReference>
<dbReference type="EMBL" id="CXWC01000010">
    <property type="protein sequence ID" value="CTQ70960.1"/>
    <property type="molecule type" value="Genomic_DNA"/>
</dbReference>
<reference evidence="3" key="1">
    <citation type="submission" date="2015-07" db="EMBL/GenBank/DDBJ databases">
        <authorList>
            <person name="Rodrigo-Torres Lidia"/>
            <person name="Arahal R.David."/>
        </authorList>
    </citation>
    <scope>NUCLEOTIDE SEQUENCE [LARGE SCALE GENOMIC DNA]</scope>
    <source>
        <strain evidence="3">CECT 5096</strain>
    </source>
</reference>
<dbReference type="AlphaFoldDB" id="A0A0M7A2A6"/>
<sequence length="526" mass="55654">MPSIELTRRTLLGSASATTFGLLPYATAARALSPAQTSGVDVPQGQIERAVGELDRIIANVMERSGVPGIAVAVVHGGSTVYARGFGVRAFGSADEITADTAFQIASLSKSVGATVVATQVSRGIVSWDSRMRDLLPWFSLSDPDRTKKLTIGDLYSHRSGLPDHAGDDLEDLGFDRTTILERLRLLPLSPFRISYAYTNFGLTAAAEAVAQAAGTDWENLSAEMLYQPLGMINTSSRFDDFMALNNRATPHTRTDNGFAALLQRDPDPESPAGGVSSTVDDLAKWLKLILANGTSDGKQIFTQEALLPAISPQSISGRPHAPDARASFYGYGFGVGVGASGRVVISHSGAFLMGTGTNFSMIPSLDLAIVVLTNASPVGAAEAISASFSDIAQFGHETRDWYAGYSGIFESFFVKRGRTVGHMPPAGAAAPLPAATCVGTYSNPYFGTVEVREDGDDLVLAAGPEPQLYPLHPWDGAVMVFDFVTENAPIGSRSTLTFGGITGSLAQTVEVELFAETEPALFTRV</sequence>
<evidence type="ECO:0000259" key="1">
    <source>
        <dbReference type="Pfam" id="PF00144"/>
    </source>
</evidence>
<dbReference type="EC" id="3.4.-.-" evidence="2"/>
<dbReference type="SUPFAM" id="SSF56601">
    <property type="entry name" value="beta-lactamase/transpeptidase-like"/>
    <property type="match status" value="1"/>
</dbReference>
<keyword evidence="3" id="KW-1185">Reference proteome</keyword>
<gene>
    <name evidence="2" type="primary">ampH_1</name>
    <name evidence="2" type="ORF">LA5096_02731</name>
</gene>
<dbReference type="Proteomes" id="UP000049983">
    <property type="component" value="Unassembled WGS sequence"/>
</dbReference>
<evidence type="ECO:0000313" key="2">
    <source>
        <dbReference type="EMBL" id="CTQ70960.1"/>
    </source>
</evidence>